<evidence type="ECO:0000313" key="1">
    <source>
        <dbReference type="EMBL" id="RKF57972.1"/>
    </source>
</evidence>
<accession>A0A420HKM0</accession>
<gene>
    <name evidence="1" type="ORF">OnM2_070007</name>
</gene>
<dbReference type="Pfam" id="PF04628">
    <property type="entry name" value="Sedlin_N"/>
    <property type="match status" value="1"/>
</dbReference>
<sequence length="216" mass="23414">MTAIPSIVCLAVIGKNNNPLHIAHFPSAEPQLPPQLAQQKQQPEQNNNKKLLLTPLQTSLILSATLDIFQARATANQSAGAGLVGDYGLLHAIDERLAAYGFETNTDVRFVALVDLRGRLISSDAMTGAATVAASAAASLGSLGLRDGELKVVFKSMQSAYIRLLQNPFFDPDEYLLDEGKSGKRITSPRFVEEIRRIGESWVPEGLGSVKEKMKR</sequence>
<name>A0A420HKM0_9PEZI</name>
<evidence type="ECO:0000313" key="2">
    <source>
        <dbReference type="Proteomes" id="UP000286134"/>
    </source>
</evidence>
<comment type="caution">
    <text evidence="1">The sequence shown here is derived from an EMBL/GenBank/DDBJ whole genome shotgun (WGS) entry which is preliminary data.</text>
</comment>
<dbReference type="Gene3D" id="3.30.450.70">
    <property type="match status" value="1"/>
</dbReference>
<keyword evidence="2" id="KW-1185">Reference proteome</keyword>
<dbReference type="InterPro" id="IPR011012">
    <property type="entry name" value="Longin-like_dom_sf"/>
</dbReference>
<organism evidence="1 2">
    <name type="scientific">Erysiphe neolycopersici</name>
    <dbReference type="NCBI Taxonomy" id="212602"/>
    <lineage>
        <taxon>Eukaryota</taxon>
        <taxon>Fungi</taxon>
        <taxon>Dikarya</taxon>
        <taxon>Ascomycota</taxon>
        <taxon>Pezizomycotina</taxon>
        <taxon>Leotiomycetes</taxon>
        <taxon>Erysiphales</taxon>
        <taxon>Erysiphaceae</taxon>
        <taxon>Erysiphe</taxon>
    </lineage>
</organism>
<dbReference type="SUPFAM" id="SSF64356">
    <property type="entry name" value="SNARE-like"/>
    <property type="match status" value="1"/>
</dbReference>
<dbReference type="PANTHER" id="PTHR12403">
    <property type="entry name" value="TRAFFICKING PROTEIN PARTICLE COMPLEX SUBUNIT 2"/>
    <property type="match status" value="1"/>
</dbReference>
<reference evidence="1 2" key="1">
    <citation type="journal article" date="2018" name="BMC Genomics">
        <title>Comparative genome analyses reveal sequence features reflecting distinct modes of host-adaptation between dicot and monocot powdery mildew.</title>
        <authorList>
            <person name="Wu Y."/>
            <person name="Ma X."/>
            <person name="Pan Z."/>
            <person name="Kale S.D."/>
            <person name="Song Y."/>
            <person name="King H."/>
            <person name="Zhang Q."/>
            <person name="Presley C."/>
            <person name="Deng X."/>
            <person name="Wei C.I."/>
            <person name="Xiao S."/>
        </authorList>
    </citation>
    <scope>NUCLEOTIDE SEQUENCE [LARGE SCALE GENOMIC DNA]</scope>
    <source>
        <strain evidence="1">UMSG2</strain>
    </source>
</reference>
<protein>
    <submittedName>
        <fullName evidence="1">Trafficking protein particle complex subunit 2-like protein</fullName>
    </submittedName>
</protein>
<dbReference type="STRING" id="212602.A0A420HKM0"/>
<dbReference type="OrthoDB" id="548867at2759"/>
<proteinExistence type="predicted"/>
<dbReference type="GO" id="GO:0005737">
    <property type="term" value="C:cytoplasm"/>
    <property type="evidence" value="ECO:0007669"/>
    <property type="project" value="GOC"/>
</dbReference>
<dbReference type="InterPro" id="IPR006722">
    <property type="entry name" value="Sedlin"/>
</dbReference>
<dbReference type="AlphaFoldDB" id="A0A420HKM0"/>
<dbReference type="EMBL" id="MCFK01007076">
    <property type="protein sequence ID" value="RKF57972.1"/>
    <property type="molecule type" value="Genomic_DNA"/>
</dbReference>
<dbReference type="Proteomes" id="UP000286134">
    <property type="component" value="Unassembled WGS sequence"/>
</dbReference>
<dbReference type="GO" id="GO:0006888">
    <property type="term" value="P:endoplasmic reticulum to Golgi vesicle-mediated transport"/>
    <property type="evidence" value="ECO:0007669"/>
    <property type="project" value="InterPro"/>
</dbReference>